<name>A0A1B6DB12_9HEMI</name>
<evidence type="ECO:0000259" key="7">
    <source>
        <dbReference type="PROSITE" id="PS50888"/>
    </source>
</evidence>
<keyword evidence="2" id="KW-0805">Transcription regulation</keyword>
<feature type="region of interest" description="Disordered" evidence="6">
    <location>
        <begin position="71"/>
        <end position="97"/>
    </location>
</feature>
<dbReference type="InterPro" id="IPR050283">
    <property type="entry name" value="E-box_TF_Regulators"/>
</dbReference>
<feature type="domain" description="BHLH" evidence="7">
    <location>
        <begin position="161"/>
        <end position="213"/>
    </location>
</feature>
<dbReference type="GO" id="GO:0000981">
    <property type="term" value="F:DNA-binding transcription factor activity, RNA polymerase II-specific"/>
    <property type="evidence" value="ECO:0007669"/>
    <property type="project" value="TreeGrafter"/>
</dbReference>
<feature type="region of interest" description="Disordered" evidence="6">
    <location>
        <begin position="1"/>
        <end position="24"/>
    </location>
</feature>
<feature type="compositionally biased region" description="Low complexity" evidence="6">
    <location>
        <begin position="78"/>
        <end position="87"/>
    </location>
</feature>
<keyword evidence="4" id="KW-0804">Transcription</keyword>
<dbReference type="AlphaFoldDB" id="A0A1B6DB12"/>
<keyword evidence="3" id="KW-0238">DNA-binding</keyword>
<dbReference type="SMART" id="SM00353">
    <property type="entry name" value="HLH"/>
    <property type="match status" value="1"/>
</dbReference>
<organism evidence="8">
    <name type="scientific">Clastoptera arizonana</name>
    <name type="common">Arizona spittle bug</name>
    <dbReference type="NCBI Taxonomy" id="38151"/>
    <lineage>
        <taxon>Eukaryota</taxon>
        <taxon>Metazoa</taxon>
        <taxon>Ecdysozoa</taxon>
        <taxon>Arthropoda</taxon>
        <taxon>Hexapoda</taxon>
        <taxon>Insecta</taxon>
        <taxon>Pterygota</taxon>
        <taxon>Neoptera</taxon>
        <taxon>Paraneoptera</taxon>
        <taxon>Hemiptera</taxon>
        <taxon>Auchenorrhyncha</taxon>
        <taxon>Cercopoidea</taxon>
        <taxon>Clastopteridae</taxon>
        <taxon>Clastoptera</taxon>
    </lineage>
</organism>
<accession>A0A1B6DB12</accession>
<dbReference type="FunFam" id="4.10.280.10:FF:000010">
    <property type="entry name" value="Scleraxis bHLH transcription factor"/>
    <property type="match status" value="1"/>
</dbReference>
<evidence type="ECO:0000256" key="1">
    <source>
        <dbReference type="ARBA" id="ARBA00004123"/>
    </source>
</evidence>
<dbReference type="PANTHER" id="PTHR23349">
    <property type="entry name" value="BASIC HELIX-LOOP-HELIX TRANSCRIPTION FACTOR, TWIST"/>
    <property type="match status" value="1"/>
</dbReference>
<dbReference type="Pfam" id="PF00010">
    <property type="entry name" value="HLH"/>
    <property type="match status" value="1"/>
</dbReference>
<dbReference type="GO" id="GO:0005634">
    <property type="term" value="C:nucleus"/>
    <property type="evidence" value="ECO:0007669"/>
    <property type="project" value="UniProtKB-SubCell"/>
</dbReference>
<dbReference type="GO" id="GO:0032502">
    <property type="term" value="P:developmental process"/>
    <property type="evidence" value="ECO:0007669"/>
    <property type="project" value="TreeGrafter"/>
</dbReference>
<evidence type="ECO:0000256" key="6">
    <source>
        <dbReference type="SAM" id="MobiDB-lite"/>
    </source>
</evidence>
<evidence type="ECO:0000256" key="3">
    <source>
        <dbReference type="ARBA" id="ARBA00023125"/>
    </source>
</evidence>
<dbReference type="PANTHER" id="PTHR23349:SF68">
    <property type="entry name" value="FI14601P"/>
    <property type="match status" value="1"/>
</dbReference>
<dbReference type="GO" id="GO:0000977">
    <property type="term" value="F:RNA polymerase II transcription regulatory region sequence-specific DNA binding"/>
    <property type="evidence" value="ECO:0007669"/>
    <property type="project" value="TreeGrafter"/>
</dbReference>
<comment type="subcellular location">
    <subcellularLocation>
        <location evidence="1">Nucleus</location>
    </subcellularLocation>
</comment>
<protein>
    <recommendedName>
        <fullName evidence="7">BHLH domain-containing protein</fullName>
    </recommendedName>
</protein>
<dbReference type="PROSITE" id="PS50888">
    <property type="entry name" value="BHLH"/>
    <property type="match status" value="1"/>
</dbReference>
<gene>
    <name evidence="8" type="ORF">g.4935</name>
</gene>
<dbReference type="CDD" id="cd11466">
    <property type="entry name" value="bHLH_TS_HAND"/>
    <property type="match status" value="1"/>
</dbReference>
<dbReference type="Gene3D" id="4.10.280.10">
    <property type="entry name" value="Helix-loop-helix DNA-binding domain"/>
    <property type="match status" value="1"/>
</dbReference>
<evidence type="ECO:0000313" key="8">
    <source>
        <dbReference type="EMBL" id="JAS22846.1"/>
    </source>
</evidence>
<evidence type="ECO:0000256" key="2">
    <source>
        <dbReference type="ARBA" id="ARBA00023015"/>
    </source>
</evidence>
<evidence type="ECO:0000256" key="5">
    <source>
        <dbReference type="ARBA" id="ARBA00023242"/>
    </source>
</evidence>
<dbReference type="SUPFAM" id="SSF47459">
    <property type="entry name" value="HLH, helix-loop-helix DNA-binding domain"/>
    <property type="match status" value="1"/>
</dbReference>
<evidence type="ECO:0000256" key="4">
    <source>
        <dbReference type="ARBA" id="ARBA00023163"/>
    </source>
</evidence>
<keyword evidence="5" id="KW-0539">Nucleus</keyword>
<sequence>MMSVIGSYSSGTTGSPMPPLHQATPEGFYLQNGFYHANFLHHQCPHQQDHLDRTPSGESYWSDLGVTSPIEPRCLRAGSTSSGPSTPSRDEEDPRYQSPEARFFNLDARPLNDYHYLSELDKTDYSNNMYSHYSEDTVQSDFCGTSTYHELAPMPLIRVVKRRNTANKKERRRTQSINNAFADLRDCIPNVPADTKLSKIKTLRLATSYIGYLMGVLESDDYGDGFKADLSTHSNRRSSTHDCRAHRQADISDVRKHKGRTGWPQHVWALELKPETV</sequence>
<dbReference type="GO" id="GO:0046983">
    <property type="term" value="F:protein dimerization activity"/>
    <property type="evidence" value="ECO:0007669"/>
    <property type="project" value="InterPro"/>
</dbReference>
<dbReference type="EMBL" id="GEDC01014452">
    <property type="protein sequence ID" value="JAS22846.1"/>
    <property type="molecule type" value="Transcribed_RNA"/>
</dbReference>
<dbReference type="InterPro" id="IPR011598">
    <property type="entry name" value="bHLH_dom"/>
</dbReference>
<dbReference type="InterPro" id="IPR036638">
    <property type="entry name" value="HLH_DNA-bd_sf"/>
</dbReference>
<proteinExistence type="predicted"/>
<feature type="compositionally biased region" description="Polar residues" evidence="6">
    <location>
        <begin position="1"/>
        <end position="15"/>
    </location>
</feature>
<reference evidence="8" key="1">
    <citation type="submission" date="2015-12" db="EMBL/GenBank/DDBJ databases">
        <title>De novo transcriptome assembly of four potential Pierce s Disease insect vectors from Arizona vineyards.</title>
        <authorList>
            <person name="Tassone E.E."/>
        </authorList>
    </citation>
    <scope>NUCLEOTIDE SEQUENCE</scope>
</reference>